<dbReference type="GeneID" id="105909564"/>
<feature type="domain" description="Vitellogenin" evidence="9">
    <location>
        <begin position="32"/>
        <end position="669"/>
    </location>
</feature>
<keyword evidence="5" id="KW-0445">Lipid transport</keyword>
<dbReference type="GO" id="GO:0030301">
    <property type="term" value="P:cholesterol transport"/>
    <property type="evidence" value="ECO:0007669"/>
    <property type="project" value="TreeGrafter"/>
</dbReference>
<dbReference type="Gene3D" id="1.25.10.20">
    <property type="entry name" value="Vitellinogen, superhelical"/>
    <property type="match status" value="1"/>
</dbReference>
<dbReference type="PANTHER" id="PTHR13769:SF5">
    <property type="entry name" value="APOLIPOPROTEIN B-100-RELATED"/>
    <property type="match status" value="1"/>
</dbReference>
<dbReference type="GO" id="GO:0034361">
    <property type="term" value="C:very-low-density lipoprotein particle"/>
    <property type="evidence" value="ECO:0007669"/>
    <property type="project" value="TreeGrafter"/>
</dbReference>
<dbReference type="PANTHER" id="PTHR13769">
    <property type="entry name" value="APOLIPOPROTEIN B"/>
    <property type="match status" value="1"/>
</dbReference>
<protein>
    <submittedName>
        <fullName evidence="11">Apolipoprotein B-100-like</fullName>
    </submittedName>
</protein>
<name>A0A6P8GDH5_CLUHA</name>
<dbReference type="SUPFAM" id="SSF56968">
    <property type="entry name" value="Lipovitellin-phosvitin complex, beta-sheet shell regions"/>
    <property type="match status" value="2"/>
</dbReference>
<dbReference type="Pfam" id="PF01347">
    <property type="entry name" value="Vitellogenin_N"/>
    <property type="match status" value="1"/>
</dbReference>
<evidence type="ECO:0000256" key="1">
    <source>
        <dbReference type="ARBA" id="ARBA00004613"/>
    </source>
</evidence>
<gene>
    <name evidence="11" type="primary">LOC105909564</name>
</gene>
<evidence type="ECO:0000313" key="10">
    <source>
        <dbReference type="Proteomes" id="UP000515152"/>
    </source>
</evidence>
<dbReference type="Gene3D" id="2.30.230.10">
    <property type="entry name" value="Lipovitellin, beta-sheet shell regions, chain A"/>
    <property type="match status" value="1"/>
</dbReference>
<keyword evidence="4 8" id="KW-0732">Signal</keyword>
<dbReference type="Pfam" id="PF09172">
    <property type="entry name" value="Vit_open_b-sht"/>
    <property type="match status" value="1"/>
</dbReference>
<evidence type="ECO:0000256" key="4">
    <source>
        <dbReference type="ARBA" id="ARBA00022729"/>
    </source>
</evidence>
<sequence length="2863" mass="312102">MGDTKLCLMLILSAVALAHADDEAPCLMAKRYKPFHKYEYLYEAESLNFLNGAVNGPKGSCKVEIEVPGPCHYIVRTTECTLSEVTDFDAAGNPVFAPATTADAFKAAMEKNPLKVTVEGDNDIKLFPEDDEPINILNIKRGIISAFAVPVLEEERNKRMPTIYGLCKTGYTVNAREDIATDVTLTRDLSSCDQFKPVSDHTSPLALITGMNYPLSQLIRSTQTCNYQFDNAEHHPVSGECTENHILVPFSHKGKYGVTNIGKQKATLLGVTEHNDRVFDPILANEQTLHPHASVDKSPIQDKDAALALLTELAGLSKTENGHKRAHLAHKIVSMIRKMSAETLAAGVPKALEISRSLIYQALFQCGTPECNSAIMQILRTFDSSSMEIDATVYAMGLLPNPSRQLVHDMLEMAKFKQSKPIFYGASNAVKRLYKAEGKVTPEIEAVADFALEQIGDCTGDQEHIYMSLKVIGNMAAAIGAASPALKSAVIQCVNQPAATPEVQLAAIQAYRQTTLPEEGREVLMQVLLDGAAPLQKRLAAYLVLMKDPQPSELSQLAAALPVEDNQQAKSFVISHVTNILSSTAPETKELRQKILDALQGNDVGTVMDPTKFSGNYKVGSLEGNMVFEGSNYLPKEVMLEMTLNAFGYDLDMFEIGMEGKGLEPTVGALFGDNGFFPDTVMKTIYFAADRMPGQFKKVLKNILPFLRNDRKKRQASQSLIKELGQSVNKLFRDLKAQDAPEAMVYLKMLGMELGYLKTKDMEKMAYSAAAMIDNLLKMFPSDFIKGLLTSADNDLFAHYIFMDNEFYLPTGPGVPLRVALSGTFTPGFKGGVNMAPDMSEVTFMPSAGIEFVTEVGAHLPDFVQSGLEMHTNIYHESGLKAKVSVSLSNIKLTIPAPQSPTKLVSLTNSLVSVHGAETKTIPATGERVDVTECTPVFAGMKYCTALQYSDAMQTDESPYFPFTGDSKLAIEFHPTGEVSEYTADIDYSYEERTDEVKLTLKAEGAAAAEATANVKFNRKTYNVEADLQIPDYDLEVGLRLGSVNPDTKGKATHSVQIDLVNKNIPQASLIALGKFESMKDANMEVQLLVPPFADFKVAAHLHREEDLTLELKTDFKLPDTNSVQEITLKYDNGKLEAEIKSDVSSEIRKILSNFGEVEATIDSFVNLEISQTGMTVGTLLSKSVKETNAYIEKYGADIPYVQTMRVPEFPELSLPEKLYLKAEADVKYHFGKDYISFAIPLPLGGKSSGDLNFPAALTTPHLTVPQLGLEVASFDIPLPEVFVPEQVYVSLGKAEVYAKIESNFYNVEADVSAGRDPVDHPSYSAKVEVTGTCPAEILSLKIDGSVLLEDPPGDSVKAEMKTHVNHKLIDASITVEEVATIADKFSLKSNSKIEVTSLLGVEVSMEYDGDGDLNTEGISGNGKLEASLKAGPVYCATTISQTVEVFPFKPEAKIDSSVKIDSTLVKAQNTFAAAFANGELTATSNTAALDDTLVHLAEVTFKDSTLAVKSDTKAEALGLKIQNVAEASAGAGAVNIKVETSADHAEDRLHSLVSATLDVNGLAMNSAADVKLAENTATHKASLTLNNDGLATDGATSLQSPLTLENTFSGSLGASKAALNIDTKCVFADMTLMDFLTNFEITFVNGDAFLRELTTNYLPNLSPISPPEFSLFDMALKIPEFKMPHIPRFVILPSFRKLYGEVKVHTPIYNIRTTAEFQDTTDSETTPKFTTFLNSKGSSPVDEELDYSLDCTADVVIPKMSRIIIAETLKFTQSAVSVEHLATMTLYGLSAQTSARTTMKVNTSPYTADIVNIAFFGMEGGITTSFDTSYNHKVNIPMIYISDMSLTQKAVARQDGTTIKLSLKNEGTSKVAIPHSEETTHKSDLDYTMNLRTAKLTYTSDTESPSFKVKESLNADGLVFRYINFDARVEIESPFIKNSLLIASGKAHLGEMKVEIKANHDTELTGDLSGTLSNSLHVMAKPDEFVLGFQNKGNAKANLVGTLSAKLDLQNDYSVSLNYNVQHINTMALVKLNQYGISYNFTVDNNQAETGIYASVDGDVNLDILTVPISIPELAVPIIDFKTPAINDINLYEHTGLKNLLTSTEQTVDVDAKIVYKSRFAPLLDLGLIHIPAVGSLVSEASFKSSIINLNVNAEVSAEDDLVIRIGAVSASVFEGLKAKIDGTSSLTTKRGVKLATALSLENAHVEATHDSTLNLNSEASLSSATVAKVNLPFFSAEANHQVKVGPTSDPFVDYAFKMVYTLNLPVINAVGSGDVESSMKLEAGMIFLSMESSTKEQFDGTILGTGIVKRSLNDVTSFYFNGKGIRSTQKITDKAHVSYGDLKIEFDVDEDLVFELKERLYASMKIDSNNEINVANLNTKGKHSAKATCDMTLTSLAVDMEADLAQPSGLGDLSYFEKLTLDITNEKQKEDYTLKIVSPVYTTTAAVETEGVFPTYQGTFKATAKSPAVYLEYDLDGSFTASLENEVVSHTLKAVLTHTDLTMDVQHAIQHDNEGPAHTLNVDITSPTFTDVNFRYAARKDGASTSISSPSSGFLGFQLQGKIPQMSARLYCRYASEPENDVDLLVLKAALAEPEKMHLHASANMEAPIVILSGLHDRVPAITSSLTNFAEKYAMVSNLGSLKDMFVGIVDEAYNTVKSYTPEMSQLSILFRNVVVQYQKTVQALLDAAIKFLRETQIELPGMEKATLPEIVHKITTNVGTVLEQLLQVISDNLNLEQMKAVSNKVVEMVKNLESFDVILQKMGDTLSNVVQTTQTFVDSLSSDVLDSVFVYINALYSNLVTLAKDVTEQVNNMLTAQGIDNSLKYALESARSFVTVIINFVAQYLSDGKLDLELDFPIHQ</sequence>
<evidence type="ECO:0000256" key="6">
    <source>
        <dbReference type="ARBA" id="ARBA00023180"/>
    </source>
</evidence>
<dbReference type="KEGG" id="char:105909564"/>
<proteinExistence type="predicted"/>
<dbReference type="InterPro" id="IPR009454">
    <property type="entry name" value="Lipid_transpt_open_b-sht"/>
</dbReference>
<dbReference type="RefSeq" id="XP_031437274.1">
    <property type="nucleotide sequence ID" value="XM_031581414.2"/>
</dbReference>
<dbReference type="PROSITE" id="PS51211">
    <property type="entry name" value="VITELLOGENIN"/>
    <property type="match status" value="1"/>
</dbReference>
<dbReference type="GO" id="GO:0006642">
    <property type="term" value="P:triglyceride mobilization"/>
    <property type="evidence" value="ECO:0007669"/>
    <property type="project" value="TreeGrafter"/>
</dbReference>
<dbReference type="OrthoDB" id="6484170at2759"/>
<dbReference type="SMART" id="SM00638">
    <property type="entry name" value="LPD_N"/>
    <property type="match status" value="1"/>
</dbReference>
<feature type="signal peptide" evidence="8">
    <location>
        <begin position="1"/>
        <end position="20"/>
    </location>
</feature>
<comment type="caution">
    <text evidence="7">Lacks conserved residue(s) required for the propagation of feature annotation.</text>
</comment>
<evidence type="ECO:0000256" key="8">
    <source>
        <dbReference type="SAM" id="SignalP"/>
    </source>
</evidence>
<dbReference type="InterPro" id="IPR015819">
    <property type="entry name" value="Lipid_transp_b-sht_shell"/>
</dbReference>
<dbReference type="InterPro" id="IPR052418">
    <property type="entry name" value="Apolipoprotein_B"/>
</dbReference>
<evidence type="ECO:0000259" key="9">
    <source>
        <dbReference type="PROSITE" id="PS51211"/>
    </source>
</evidence>
<dbReference type="InterPro" id="IPR015816">
    <property type="entry name" value="Vitellinogen_b-sht_N"/>
</dbReference>
<dbReference type="GO" id="GO:0034362">
    <property type="term" value="C:low-density lipoprotein particle"/>
    <property type="evidence" value="ECO:0007669"/>
    <property type="project" value="TreeGrafter"/>
</dbReference>
<dbReference type="GO" id="GO:0034359">
    <property type="term" value="C:mature chylomicron"/>
    <property type="evidence" value="ECO:0007669"/>
    <property type="project" value="TreeGrafter"/>
</dbReference>
<comment type="subcellular location">
    <subcellularLocation>
        <location evidence="1">Secreted</location>
    </subcellularLocation>
</comment>
<keyword evidence="2" id="KW-0813">Transport</keyword>
<evidence type="ECO:0000256" key="5">
    <source>
        <dbReference type="ARBA" id="ARBA00023055"/>
    </source>
</evidence>
<evidence type="ECO:0000256" key="3">
    <source>
        <dbReference type="ARBA" id="ARBA00022525"/>
    </source>
</evidence>
<evidence type="ECO:0000256" key="7">
    <source>
        <dbReference type="PROSITE-ProRule" id="PRU00557"/>
    </source>
</evidence>
<dbReference type="InterPro" id="IPR015255">
    <property type="entry name" value="Vitellinogen_open_b-sht"/>
</dbReference>
<dbReference type="FunFam" id="2.30.230.10:FF:000003">
    <property type="entry name" value="Apolipoprotein B"/>
    <property type="match status" value="1"/>
</dbReference>
<dbReference type="GO" id="GO:0120020">
    <property type="term" value="F:cholesterol transfer activity"/>
    <property type="evidence" value="ECO:0007669"/>
    <property type="project" value="TreeGrafter"/>
</dbReference>
<organism evidence="10 11">
    <name type="scientific">Clupea harengus</name>
    <name type="common">Atlantic herring</name>
    <dbReference type="NCBI Taxonomy" id="7950"/>
    <lineage>
        <taxon>Eukaryota</taxon>
        <taxon>Metazoa</taxon>
        <taxon>Chordata</taxon>
        <taxon>Craniata</taxon>
        <taxon>Vertebrata</taxon>
        <taxon>Euteleostomi</taxon>
        <taxon>Actinopterygii</taxon>
        <taxon>Neopterygii</taxon>
        <taxon>Teleostei</taxon>
        <taxon>Clupei</taxon>
        <taxon>Clupeiformes</taxon>
        <taxon>Clupeoidei</taxon>
        <taxon>Clupeidae</taxon>
        <taxon>Clupea</taxon>
    </lineage>
</organism>
<keyword evidence="3" id="KW-0964">Secreted</keyword>
<evidence type="ECO:0000256" key="2">
    <source>
        <dbReference type="ARBA" id="ARBA00022448"/>
    </source>
</evidence>
<dbReference type="GO" id="GO:0042632">
    <property type="term" value="P:cholesterol homeostasis"/>
    <property type="evidence" value="ECO:0007669"/>
    <property type="project" value="TreeGrafter"/>
</dbReference>
<dbReference type="Proteomes" id="UP000515152">
    <property type="component" value="Chromosome 15"/>
</dbReference>
<dbReference type="Pfam" id="PF06448">
    <property type="entry name" value="DUF1081"/>
    <property type="match status" value="1"/>
</dbReference>
<dbReference type="SUPFAM" id="SSF48431">
    <property type="entry name" value="Lipovitellin-phosvitin complex, superhelical domain"/>
    <property type="match status" value="1"/>
</dbReference>
<dbReference type="GO" id="GO:0050750">
    <property type="term" value="F:low-density lipoprotein particle receptor binding"/>
    <property type="evidence" value="ECO:0007669"/>
    <property type="project" value="TreeGrafter"/>
</dbReference>
<dbReference type="Gene3D" id="2.20.80.10">
    <property type="entry name" value="Lipovitellin-phosvitin complex, chain A, domain 4"/>
    <property type="match status" value="1"/>
</dbReference>
<keyword evidence="10" id="KW-1185">Reference proteome</keyword>
<dbReference type="InterPro" id="IPR011030">
    <property type="entry name" value="Lipovitellin_superhlx_dom"/>
</dbReference>
<dbReference type="InterPro" id="IPR001747">
    <property type="entry name" value="Vitellogenin_N"/>
</dbReference>
<evidence type="ECO:0000313" key="11">
    <source>
        <dbReference type="RefSeq" id="XP_031437274.1"/>
    </source>
</evidence>
<reference evidence="11" key="1">
    <citation type="submission" date="2025-08" db="UniProtKB">
        <authorList>
            <consortium name="RefSeq"/>
        </authorList>
    </citation>
    <scope>IDENTIFICATION</scope>
</reference>
<dbReference type="SMART" id="SM01169">
    <property type="entry name" value="DUF1943"/>
    <property type="match status" value="1"/>
</dbReference>
<feature type="chain" id="PRO_5027745089" evidence="8">
    <location>
        <begin position="21"/>
        <end position="2863"/>
    </location>
</feature>
<dbReference type="GO" id="GO:0042953">
    <property type="term" value="P:lipoprotein transport"/>
    <property type="evidence" value="ECO:0007669"/>
    <property type="project" value="TreeGrafter"/>
</dbReference>
<accession>A0A6P8GDH5</accession>
<keyword evidence="6" id="KW-0325">Glycoprotein</keyword>